<reference evidence="3" key="1">
    <citation type="journal article" date="2020" name="mSystems">
        <title>Genome- and Community-Level Interaction Insights into Carbon Utilization and Element Cycling Functions of Hydrothermarchaeota in Hydrothermal Sediment.</title>
        <authorList>
            <person name="Zhou Z."/>
            <person name="Liu Y."/>
            <person name="Xu W."/>
            <person name="Pan J."/>
            <person name="Luo Z.H."/>
            <person name="Li M."/>
        </authorList>
    </citation>
    <scope>NUCLEOTIDE SEQUENCE [LARGE SCALE GENOMIC DNA]</scope>
    <source>
        <strain evidence="3">SpSt-349</strain>
    </source>
</reference>
<dbReference type="EMBL" id="DSOV01000071">
    <property type="protein sequence ID" value="HEN43668.1"/>
    <property type="molecule type" value="Genomic_DNA"/>
</dbReference>
<name>A0A831U773_GEOME</name>
<dbReference type="AlphaFoldDB" id="A0A831U773"/>
<dbReference type="PROSITE" id="PS51462">
    <property type="entry name" value="NUDIX"/>
    <property type="match status" value="1"/>
</dbReference>
<dbReference type="Pfam" id="PF00293">
    <property type="entry name" value="NUDIX"/>
    <property type="match status" value="1"/>
</dbReference>
<dbReference type="InterPro" id="IPR015797">
    <property type="entry name" value="NUDIX_hydrolase-like_dom_sf"/>
</dbReference>
<dbReference type="SUPFAM" id="SSF55811">
    <property type="entry name" value="Nudix"/>
    <property type="match status" value="1"/>
</dbReference>
<comment type="caution">
    <text evidence="3">The sequence shown here is derived from an EMBL/GenBank/DDBJ whole genome shotgun (WGS) entry which is preliminary data.</text>
</comment>
<evidence type="ECO:0000256" key="1">
    <source>
        <dbReference type="ARBA" id="ARBA00022801"/>
    </source>
</evidence>
<dbReference type="PANTHER" id="PTHR43736">
    <property type="entry name" value="ADP-RIBOSE PYROPHOSPHATASE"/>
    <property type="match status" value="1"/>
</dbReference>
<dbReference type="PRINTS" id="PR00502">
    <property type="entry name" value="NUDIXFAMILY"/>
</dbReference>
<sequence>MSFDHLTCPRCGAEVIRYRNPIPTVDIIIETAGGIVLIERKNNPKGWALPGGFVDYGETLEAAAIREALEETSLHVTDLRLLGCYSDPARDPRQHTISAVYVAQASGIPAAADDAASLAVVPVTDLPSELCFDHRKILDDYLRFRQRPA</sequence>
<gene>
    <name evidence="3" type="ORF">ENQ87_15105</name>
</gene>
<dbReference type="PANTHER" id="PTHR43736:SF1">
    <property type="entry name" value="DIHYDRONEOPTERIN TRIPHOSPHATE DIPHOSPHATASE"/>
    <property type="match status" value="1"/>
</dbReference>
<feature type="domain" description="Nudix hydrolase" evidence="2">
    <location>
        <begin position="20"/>
        <end position="146"/>
    </location>
</feature>
<dbReference type="InterPro" id="IPR000086">
    <property type="entry name" value="NUDIX_hydrolase_dom"/>
</dbReference>
<proteinExistence type="predicted"/>
<dbReference type="InterPro" id="IPR020476">
    <property type="entry name" value="Nudix_hydrolase"/>
</dbReference>
<dbReference type="GO" id="GO:0016787">
    <property type="term" value="F:hydrolase activity"/>
    <property type="evidence" value="ECO:0007669"/>
    <property type="project" value="UniProtKB-KW"/>
</dbReference>
<evidence type="ECO:0000313" key="3">
    <source>
        <dbReference type="EMBL" id="HEN43668.1"/>
    </source>
</evidence>
<evidence type="ECO:0000259" key="2">
    <source>
        <dbReference type="PROSITE" id="PS51462"/>
    </source>
</evidence>
<organism evidence="3">
    <name type="scientific">Geobacter metallireducens</name>
    <dbReference type="NCBI Taxonomy" id="28232"/>
    <lineage>
        <taxon>Bacteria</taxon>
        <taxon>Pseudomonadati</taxon>
        <taxon>Thermodesulfobacteriota</taxon>
        <taxon>Desulfuromonadia</taxon>
        <taxon>Geobacterales</taxon>
        <taxon>Geobacteraceae</taxon>
        <taxon>Geobacter</taxon>
    </lineage>
</organism>
<accession>A0A831U773</accession>
<keyword evidence="1 3" id="KW-0378">Hydrolase</keyword>
<dbReference type="CDD" id="cd18873">
    <property type="entry name" value="NUDIX_NadM_like"/>
    <property type="match status" value="1"/>
</dbReference>
<dbReference type="Gene3D" id="3.90.79.10">
    <property type="entry name" value="Nucleoside Triphosphate Pyrophosphohydrolase"/>
    <property type="match status" value="1"/>
</dbReference>
<protein>
    <submittedName>
        <fullName evidence="3">NUDIX hydrolase</fullName>
    </submittedName>
</protein>